<evidence type="ECO:0000256" key="2">
    <source>
        <dbReference type="ARBA" id="ARBA00022741"/>
    </source>
</evidence>
<dbReference type="RefSeq" id="WP_017450726.1">
    <property type="nucleotide sequence ID" value="NZ_CP008956.1"/>
</dbReference>
<comment type="similarity">
    <text evidence="1 4">Belongs to the heat shock protein 70 family.</text>
</comment>
<evidence type="ECO:0000313" key="5">
    <source>
        <dbReference type="EMBL" id="QJQ00526.1"/>
    </source>
</evidence>
<dbReference type="Gene3D" id="2.60.34.10">
    <property type="entry name" value="Substrate Binding Domain Of DNAk, Chain A, domain 1"/>
    <property type="match status" value="1"/>
</dbReference>
<dbReference type="GO" id="GO:0005524">
    <property type="term" value="F:ATP binding"/>
    <property type="evidence" value="ECO:0007669"/>
    <property type="project" value="UniProtKB-KW"/>
</dbReference>
<dbReference type="Gene3D" id="3.30.420.40">
    <property type="match status" value="2"/>
</dbReference>
<dbReference type="PROSITE" id="PS01036">
    <property type="entry name" value="HSP70_3"/>
    <property type="match status" value="1"/>
</dbReference>
<sequence length="569" mass="63128">MIIAIDLGTTNSLVAVWRNGQAEIIPNGLGEHLTPSCIGVDDDGSLLVGKAAQERLQTHPELSTSLFKRYMGSDKRITLGNKIFRPEELSSIVLRALKADAEAYLGEPVSEAVITVPAYFSDAQRKATRHAGQLAGLKVDSLLNEPTAAALAFGMHQQQAESKFLIFDLGGGTFDVSILELFDGVMEVRATAGDNFLGGEDFLQAMTLDFLKRSGLGQRLGGVALDPRQSRKLREEMERGKRALSEQATTTLRVHYEGDEYRCELDEDTLARLAEPLLERLRQPVERAMRDARIRTSELDKVVLAGGATRMPLVRKLVSRMFGRFPDITVNPDEVVVLGAAVQAGLKMRDAALQEIVLTDVAPYSLGISTSRQVGPSQYTHGHYLPIIERNTVIPSSRVQNVATIRDNQEEVDVQIYQGESRLVADNISLGQISVPIPKRKAGEVSLDIRFTYDINGILEVEVKVLGSDEVHKLVILESPGVMTQAQIEQRLAELGELKIHPRDQMQTRTLLARADRLYEQSLGERRQFLSQIIARYQAVLETQDSHLIRKEHVQLSQILDQIEQESVL</sequence>
<dbReference type="PRINTS" id="PR00301">
    <property type="entry name" value="HEATSHOCK70"/>
</dbReference>
<gene>
    <name evidence="5" type="ORF">C798_09855</name>
</gene>
<dbReference type="PROSITE" id="PS00329">
    <property type="entry name" value="HSP70_2"/>
    <property type="match status" value="1"/>
</dbReference>
<dbReference type="InterPro" id="IPR042030">
    <property type="entry name" value="HscC_NBD"/>
</dbReference>
<dbReference type="FunFam" id="3.30.420.40:FF:000144">
    <property type="entry name" value="Molecular chaperone HscC"/>
    <property type="match status" value="1"/>
</dbReference>
<keyword evidence="2 4" id="KW-0547">Nucleotide-binding</keyword>
<name>A0A6M3ZPR7_9BURK</name>
<evidence type="ECO:0000313" key="6">
    <source>
        <dbReference type="Proteomes" id="UP000501648"/>
    </source>
</evidence>
<dbReference type="SUPFAM" id="SSF100920">
    <property type="entry name" value="Heat shock protein 70kD (HSP70), peptide-binding domain"/>
    <property type="match status" value="1"/>
</dbReference>
<dbReference type="EMBL" id="CP008956">
    <property type="protein sequence ID" value="QJQ00526.1"/>
    <property type="molecule type" value="Genomic_DNA"/>
</dbReference>
<dbReference type="CDD" id="cd10235">
    <property type="entry name" value="ASKHA_NBD_HSP70_HscC"/>
    <property type="match status" value="1"/>
</dbReference>
<dbReference type="PROSITE" id="PS00297">
    <property type="entry name" value="HSP70_1"/>
    <property type="match status" value="1"/>
</dbReference>
<dbReference type="InterPro" id="IPR043129">
    <property type="entry name" value="ATPase_NBD"/>
</dbReference>
<dbReference type="Pfam" id="PF00012">
    <property type="entry name" value="HSP70"/>
    <property type="match status" value="2"/>
</dbReference>
<reference evidence="5 6" key="1">
    <citation type="journal article" date="2012" name="J. Bacteriol.">
        <title>Genome sequence of the pathogenic Herbaspirillum seropedicae strain Os34, isolated from rice roots.</title>
        <authorList>
            <person name="Ye W."/>
            <person name="Ye S."/>
            <person name="Liu J."/>
            <person name="Chang S."/>
            <person name="Chen M."/>
            <person name="Zhu B."/>
            <person name="Guo L."/>
            <person name="An Q."/>
        </authorList>
    </citation>
    <scope>NUCLEOTIDE SEQUENCE [LARGE SCALE GENOMIC DNA]</scope>
    <source>
        <strain evidence="5 6">Os34</strain>
    </source>
</reference>
<accession>A0A6M3ZPR7</accession>
<proteinExistence type="inferred from homology"/>
<dbReference type="AlphaFoldDB" id="A0A6M3ZPR7"/>
<evidence type="ECO:0000256" key="1">
    <source>
        <dbReference type="ARBA" id="ARBA00007381"/>
    </source>
</evidence>
<evidence type="ECO:0000256" key="3">
    <source>
        <dbReference type="ARBA" id="ARBA00022840"/>
    </source>
</evidence>
<organism evidence="5 6">
    <name type="scientific">Herbaspirillum rubrisubalbicans Os34</name>
    <dbReference type="NCBI Taxonomy" id="1235827"/>
    <lineage>
        <taxon>Bacteria</taxon>
        <taxon>Pseudomonadati</taxon>
        <taxon>Pseudomonadota</taxon>
        <taxon>Betaproteobacteria</taxon>
        <taxon>Burkholderiales</taxon>
        <taxon>Oxalobacteraceae</taxon>
        <taxon>Herbaspirillum</taxon>
    </lineage>
</organism>
<dbReference type="PANTHER" id="PTHR19375">
    <property type="entry name" value="HEAT SHOCK PROTEIN 70KDA"/>
    <property type="match status" value="1"/>
</dbReference>
<dbReference type="InterPro" id="IPR013126">
    <property type="entry name" value="Hsp_70_fam"/>
</dbReference>
<dbReference type="SUPFAM" id="SSF53067">
    <property type="entry name" value="Actin-like ATPase domain"/>
    <property type="match status" value="2"/>
</dbReference>
<protein>
    <submittedName>
        <fullName evidence="5">Molecular chaperone HscC</fullName>
    </submittedName>
</protein>
<dbReference type="InterPro" id="IPR029047">
    <property type="entry name" value="HSP70_peptide-bd_sf"/>
</dbReference>
<dbReference type="InterPro" id="IPR018181">
    <property type="entry name" value="Heat_shock_70_CS"/>
</dbReference>
<dbReference type="Proteomes" id="UP000501648">
    <property type="component" value="Chromosome"/>
</dbReference>
<keyword evidence="3 4" id="KW-0067">ATP-binding</keyword>
<dbReference type="GO" id="GO:0140662">
    <property type="term" value="F:ATP-dependent protein folding chaperone"/>
    <property type="evidence" value="ECO:0007669"/>
    <property type="project" value="InterPro"/>
</dbReference>
<dbReference type="Gene3D" id="3.90.640.10">
    <property type="entry name" value="Actin, Chain A, domain 4"/>
    <property type="match status" value="1"/>
</dbReference>
<evidence type="ECO:0000256" key="4">
    <source>
        <dbReference type="RuleBase" id="RU003322"/>
    </source>
</evidence>